<protein>
    <recommendedName>
        <fullName evidence="3">DUF2336 domain-containing protein</fullName>
    </recommendedName>
</protein>
<accession>A0A917F928</accession>
<gene>
    <name evidence="1" type="ORF">GCM10011332_10580</name>
</gene>
<dbReference type="Pfam" id="PF10098">
    <property type="entry name" value="DUF2336"/>
    <property type="match status" value="1"/>
</dbReference>
<keyword evidence="2" id="KW-1185">Reference proteome</keyword>
<evidence type="ECO:0000313" key="1">
    <source>
        <dbReference type="EMBL" id="GGF58884.1"/>
    </source>
</evidence>
<dbReference type="EMBL" id="BMHV01000006">
    <property type="protein sequence ID" value="GGF58884.1"/>
    <property type="molecule type" value="Genomic_DNA"/>
</dbReference>
<reference evidence="1" key="1">
    <citation type="journal article" date="2014" name="Int. J. Syst. Evol. Microbiol.">
        <title>Complete genome sequence of Corynebacterium casei LMG S-19264T (=DSM 44701T), isolated from a smear-ripened cheese.</title>
        <authorList>
            <consortium name="US DOE Joint Genome Institute (JGI-PGF)"/>
            <person name="Walter F."/>
            <person name="Albersmeier A."/>
            <person name="Kalinowski J."/>
            <person name="Ruckert C."/>
        </authorList>
    </citation>
    <scope>NUCLEOTIDE SEQUENCE</scope>
    <source>
        <strain evidence="1">CGMCC 1.15254</strain>
    </source>
</reference>
<organism evidence="1 2">
    <name type="scientific">Terasakiella brassicae</name>
    <dbReference type="NCBI Taxonomy" id="1634917"/>
    <lineage>
        <taxon>Bacteria</taxon>
        <taxon>Pseudomonadati</taxon>
        <taxon>Pseudomonadota</taxon>
        <taxon>Alphaproteobacteria</taxon>
        <taxon>Rhodospirillales</taxon>
        <taxon>Terasakiellaceae</taxon>
        <taxon>Terasakiella</taxon>
    </lineage>
</organism>
<dbReference type="Proteomes" id="UP000632498">
    <property type="component" value="Unassembled WGS sequence"/>
</dbReference>
<evidence type="ECO:0000313" key="2">
    <source>
        <dbReference type="Proteomes" id="UP000632498"/>
    </source>
</evidence>
<comment type="caution">
    <text evidence="1">The sequence shown here is derived from an EMBL/GenBank/DDBJ whole genome shotgun (WGS) entry which is preliminary data.</text>
</comment>
<proteinExistence type="predicted"/>
<evidence type="ECO:0008006" key="3">
    <source>
        <dbReference type="Google" id="ProtNLM"/>
    </source>
</evidence>
<dbReference type="AlphaFoldDB" id="A0A917F928"/>
<dbReference type="RefSeq" id="WP_188662487.1">
    <property type="nucleotide sequence ID" value="NZ_BMHV01000006.1"/>
</dbReference>
<reference evidence="1" key="2">
    <citation type="submission" date="2020-09" db="EMBL/GenBank/DDBJ databases">
        <authorList>
            <person name="Sun Q."/>
            <person name="Zhou Y."/>
        </authorList>
    </citation>
    <scope>NUCLEOTIDE SEQUENCE</scope>
    <source>
        <strain evidence="1">CGMCC 1.15254</strain>
    </source>
</reference>
<dbReference type="InterPro" id="IPR019285">
    <property type="entry name" value="DUF2336"/>
</dbReference>
<name>A0A917F928_9PROT</name>
<sequence length="243" mass="27537">MFETVRHNLQNYVLNAQEHMDSAQRCRLADEMAHIFDHDGLNERERHLAEEIIANLIDDEVESVRVAIAVAVGTSPHLPVELAHKLACDISTISLPVLKLSPILEDRFLEDILKTGVVDKMLAIADRHNVSAQVCRRIVSMGRKEPVLRLLANKGAKINDHTMITIIRVYGDDETVEQAIFDRGELSDDVLTTLQNLSEAHVSDFIQKYFKIPGHVMDVERGRDLLEGINRKPTWWHSKQGPI</sequence>